<evidence type="ECO:0000313" key="4">
    <source>
        <dbReference type="Proteomes" id="UP000472277"/>
    </source>
</evidence>
<dbReference type="SMART" id="SM00078">
    <property type="entry name" value="IlGF"/>
    <property type="match status" value="1"/>
</dbReference>
<feature type="domain" description="Insulin-like" evidence="2">
    <location>
        <begin position="8"/>
        <end position="50"/>
    </location>
</feature>
<dbReference type="GO" id="GO:0005576">
    <property type="term" value="C:extracellular region"/>
    <property type="evidence" value="ECO:0007669"/>
    <property type="project" value="InterPro"/>
</dbReference>
<dbReference type="PROSITE" id="PS00262">
    <property type="entry name" value="INSULIN"/>
    <property type="match status" value="1"/>
</dbReference>
<dbReference type="AlphaFoldDB" id="A0A673XEQ7"/>
<dbReference type="PRINTS" id="PR00276">
    <property type="entry name" value="INSULINFAMLY"/>
</dbReference>
<dbReference type="Proteomes" id="UP000472277">
    <property type="component" value="Chromosome 23"/>
</dbReference>
<evidence type="ECO:0000313" key="3">
    <source>
        <dbReference type="Ensembl" id="ENSSTUP00000022669.1"/>
    </source>
</evidence>
<dbReference type="InterPro" id="IPR022353">
    <property type="entry name" value="Insulin_CS"/>
</dbReference>
<dbReference type="InterPro" id="IPR036438">
    <property type="entry name" value="Insulin-like_sf"/>
</dbReference>
<evidence type="ECO:0000259" key="2">
    <source>
        <dbReference type="SMART" id="SM00078"/>
    </source>
</evidence>
<accession>A0A673XEQ7</accession>
<organism evidence="3 4">
    <name type="scientific">Salmo trutta</name>
    <name type="common">Brown trout</name>
    <dbReference type="NCBI Taxonomy" id="8032"/>
    <lineage>
        <taxon>Eukaryota</taxon>
        <taxon>Metazoa</taxon>
        <taxon>Chordata</taxon>
        <taxon>Craniata</taxon>
        <taxon>Vertebrata</taxon>
        <taxon>Euteleostomi</taxon>
        <taxon>Actinopterygii</taxon>
        <taxon>Neopterygii</taxon>
        <taxon>Teleostei</taxon>
        <taxon>Protacanthopterygii</taxon>
        <taxon>Salmoniformes</taxon>
        <taxon>Salmonidae</taxon>
        <taxon>Salmoninae</taxon>
        <taxon>Salmo</taxon>
    </lineage>
</organism>
<name>A0A673XEQ7_SALTR</name>
<dbReference type="GO" id="GO:0005179">
    <property type="term" value="F:hormone activity"/>
    <property type="evidence" value="ECO:0007669"/>
    <property type="project" value="InterPro"/>
</dbReference>
<dbReference type="InterPro" id="IPR016179">
    <property type="entry name" value="Insulin-like"/>
</dbReference>
<proteinExistence type="inferred from homology"/>
<reference evidence="3" key="1">
    <citation type="submission" date="2025-08" db="UniProtKB">
        <authorList>
            <consortium name="Ensembl"/>
        </authorList>
    </citation>
    <scope>IDENTIFICATION</scope>
</reference>
<evidence type="ECO:0000256" key="1">
    <source>
        <dbReference type="ARBA" id="ARBA00009034"/>
    </source>
</evidence>
<dbReference type="Ensembl" id="ENSSTUT00000023790.1">
    <property type="protein sequence ID" value="ENSSTUP00000022669.1"/>
    <property type="gene ID" value="ENSSTUG00000009918.1"/>
</dbReference>
<dbReference type="GeneTree" id="ENSGT00940000177067"/>
<comment type="similarity">
    <text evidence="1">Belongs to the insulin family.</text>
</comment>
<dbReference type="InterPro" id="IPR022352">
    <property type="entry name" value="Ins/IGF/rlx"/>
</dbReference>
<dbReference type="InParanoid" id="A0A673XEQ7"/>
<reference evidence="3" key="2">
    <citation type="submission" date="2025-09" db="UniProtKB">
        <authorList>
            <consortium name="Ensembl"/>
        </authorList>
    </citation>
    <scope>IDENTIFICATION</scope>
</reference>
<dbReference type="OMA" id="CGERAPS"/>
<keyword evidence="4" id="KW-1185">Reference proteome</keyword>
<dbReference type="SUPFAM" id="SSF56994">
    <property type="entry name" value="Insulin-like"/>
    <property type="match status" value="1"/>
</dbReference>
<sequence length="51" mass="5584">MGGGPGCSYLCSTHLMDVLCLVCGENGFIYSILDQCCHKPCNIFDLCKYCN</sequence>
<protein>
    <recommendedName>
        <fullName evidence="2">Insulin-like domain-containing protein</fullName>
    </recommendedName>
</protein>
<dbReference type="Gene3D" id="1.10.100.10">
    <property type="entry name" value="Insulin-like"/>
    <property type="match status" value="1"/>
</dbReference>